<dbReference type="Gene3D" id="3.80.10.10">
    <property type="entry name" value="Ribonuclease Inhibitor"/>
    <property type="match status" value="1"/>
</dbReference>
<dbReference type="GeneID" id="85457484"/>
<dbReference type="EMBL" id="JAHMHR010000062">
    <property type="protein sequence ID" value="KAK1659347.1"/>
    <property type="molecule type" value="Genomic_DNA"/>
</dbReference>
<dbReference type="InterPro" id="IPR032675">
    <property type="entry name" value="LRR_dom_sf"/>
</dbReference>
<organism evidence="2 3">
    <name type="scientific">Colletotrichum godetiae</name>
    <dbReference type="NCBI Taxonomy" id="1209918"/>
    <lineage>
        <taxon>Eukaryota</taxon>
        <taxon>Fungi</taxon>
        <taxon>Dikarya</taxon>
        <taxon>Ascomycota</taxon>
        <taxon>Pezizomycotina</taxon>
        <taxon>Sordariomycetes</taxon>
        <taxon>Hypocreomycetidae</taxon>
        <taxon>Glomerellales</taxon>
        <taxon>Glomerellaceae</taxon>
        <taxon>Colletotrichum</taxon>
        <taxon>Colletotrichum acutatum species complex</taxon>
    </lineage>
</organism>
<dbReference type="CDD" id="cd09917">
    <property type="entry name" value="F-box_SF"/>
    <property type="match status" value="1"/>
</dbReference>
<reference evidence="2" key="1">
    <citation type="submission" date="2021-06" db="EMBL/GenBank/DDBJ databases">
        <title>Comparative genomics, transcriptomics and evolutionary studies reveal genomic signatures of adaptation to plant cell wall in hemibiotrophic fungi.</title>
        <authorList>
            <consortium name="DOE Joint Genome Institute"/>
            <person name="Baroncelli R."/>
            <person name="Diaz J.F."/>
            <person name="Benocci T."/>
            <person name="Peng M."/>
            <person name="Battaglia E."/>
            <person name="Haridas S."/>
            <person name="Andreopoulos W."/>
            <person name="Labutti K."/>
            <person name="Pangilinan J."/>
            <person name="Floch G.L."/>
            <person name="Makela M.R."/>
            <person name="Henrissat B."/>
            <person name="Grigoriev I.V."/>
            <person name="Crouch J.A."/>
            <person name="De Vries R.P."/>
            <person name="Sukno S.A."/>
            <person name="Thon M.R."/>
        </authorList>
    </citation>
    <scope>NUCLEOTIDE SEQUENCE</scope>
    <source>
        <strain evidence="2">CBS 193.32</strain>
    </source>
</reference>
<dbReference type="InterPro" id="IPR036047">
    <property type="entry name" value="F-box-like_dom_sf"/>
</dbReference>
<dbReference type="Pfam" id="PF12937">
    <property type="entry name" value="F-box-like"/>
    <property type="match status" value="1"/>
</dbReference>
<protein>
    <recommendedName>
        <fullName evidence="1">F-box domain-containing protein</fullName>
    </recommendedName>
</protein>
<feature type="domain" description="F-box" evidence="1">
    <location>
        <begin position="1"/>
        <end position="39"/>
    </location>
</feature>
<dbReference type="InterPro" id="IPR001810">
    <property type="entry name" value="F-box_dom"/>
</dbReference>
<dbReference type="Gene3D" id="1.20.1280.50">
    <property type="match status" value="1"/>
</dbReference>
<sequence length="564" mass="64299">MNKLPQELVLHISSHLSIPDLCRFRLVNRSLADTTYPGISKHVSLLNISSSAEDFILHFTDRRKSSCTKSLTVYHGEWPVCSRKEWQVHPLSLYEIHPRAFLDAAIDDVYERYLHFTSLQWDRPNLKDPSAFYELLSTLPQVKSLTLSPLRLSSRRCWSINKRIGRLRSNMWISPSFNDSMAPLIGAFLSVSERFPRIKELIVKGRLNPQDVSLTADTCVIRLEIVSLVSVGARSEAFLALIHRFPKLEHLSVRLETANSIHVPTSVHGIQIQSLRSLFLGNLWISETWLTRIIDQNSCMGTVGLTDITLTEGTWQSFFTRLRNNSRLLNFTCNGVLDGTSLDCPALVMEDDKRQTPAQIDPSLGFMNLPPAEYPHLDLNPEYTIPGPYPYPQSPLHSRFSTEPEAIPRVSAPSPSEQDPVAVSFGWHYATDERALQRSCYIMKEIAKGRLADPSMDPILFQDIMSIHDQTHPEKMSVVRELFSRDTEDFRIPFRYLHDLFCAWRSVCHIKVQSSQGVNFVIEDYDAEKILMCEAIVRSVLRGILKHIESIKEDQVLNLSGELS</sequence>
<dbReference type="SUPFAM" id="SSF52047">
    <property type="entry name" value="RNI-like"/>
    <property type="match status" value="1"/>
</dbReference>
<accession>A0AAJ0ACZ3</accession>
<dbReference type="Proteomes" id="UP001224890">
    <property type="component" value="Unassembled WGS sequence"/>
</dbReference>
<name>A0AAJ0ACZ3_9PEZI</name>
<evidence type="ECO:0000313" key="3">
    <source>
        <dbReference type="Proteomes" id="UP001224890"/>
    </source>
</evidence>
<dbReference type="RefSeq" id="XP_060424111.1">
    <property type="nucleotide sequence ID" value="XM_060572958.1"/>
</dbReference>
<dbReference type="PROSITE" id="PS50181">
    <property type="entry name" value="FBOX"/>
    <property type="match status" value="1"/>
</dbReference>
<evidence type="ECO:0000259" key="1">
    <source>
        <dbReference type="PROSITE" id="PS50181"/>
    </source>
</evidence>
<proteinExistence type="predicted"/>
<comment type="caution">
    <text evidence="2">The sequence shown here is derived from an EMBL/GenBank/DDBJ whole genome shotgun (WGS) entry which is preliminary data.</text>
</comment>
<dbReference type="AlphaFoldDB" id="A0AAJ0ACZ3"/>
<dbReference type="SUPFAM" id="SSF81383">
    <property type="entry name" value="F-box domain"/>
    <property type="match status" value="1"/>
</dbReference>
<keyword evidence="3" id="KW-1185">Reference proteome</keyword>
<evidence type="ECO:0000313" key="2">
    <source>
        <dbReference type="EMBL" id="KAK1659347.1"/>
    </source>
</evidence>
<dbReference type="SMART" id="SM00256">
    <property type="entry name" value="FBOX"/>
    <property type="match status" value="1"/>
</dbReference>
<gene>
    <name evidence="2" type="ORF">BDP55DRAFT_637088</name>
</gene>